<evidence type="ECO:0000256" key="1">
    <source>
        <dbReference type="SAM" id="MobiDB-lite"/>
    </source>
</evidence>
<accession>A0A3N6PKL0</accession>
<sequence length="78" mass="9041">MYDKIKFGRRRGRDGVGGDVIRSSERRTPSESRAHHDHFRESIGVGTDRAVWHRSETAACEGRLERKGFFRGRGKQHF</sequence>
<organism evidence="2 3">
    <name type="scientific">Natrarchaeobius chitinivorans</name>
    <dbReference type="NCBI Taxonomy" id="1679083"/>
    <lineage>
        <taxon>Archaea</taxon>
        <taxon>Methanobacteriati</taxon>
        <taxon>Methanobacteriota</taxon>
        <taxon>Stenosarchaea group</taxon>
        <taxon>Halobacteria</taxon>
        <taxon>Halobacteriales</taxon>
        <taxon>Natrialbaceae</taxon>
        <taxon>Natrarchaeobius</taxon>
    </lineage>
</organism>
<keyword evidence="3" id="KW-1185">Reference proteome</keyword>
<evidence type="ECO:0000313" key="2">
    <source>
        <dbReference type="EMBL" id="RQH01840.1"/>
    </source>
</evidence>
<gene>
    <name evidence="2" type="ORF">EA472_05875</name>
</gene>
<protein>
    <submittedName>
        <fullName evidence="2">Uncharacterized protein</fullName>
    </submittedName>
</protein>
<dbReference type="AlphaFoldDB" id="A0A3N6PKL0"/>
<dbReference type="EMBL" id="REFZ01000003">
    <property type="protein sequence ID" value="RQH01840.1"/>
    <property type="molecule type" value="Genomic_DNA"/>
</dbReference>
<feature type="region of interest" description="Disordered" evidence="1">
    <location>
        <begin position="1"/>
        <end position="37"/>
    </location>
</feature>
<evidence type="ECO:0000313" key="3">
    <source>
        <dbReference type="Proteomes" id="UP000281431"/>
    </source>
</evidence>
<name>A0A3N6PKL0_NATCH</name>
<comment type="caution">
    <text evidence="2">The sequence shown here is derived from an EMBL/GenBank/DDBJ whole genome shotgun (WGS) entry which is preliminary data.</text>
</comment>
<dbReference type="Proteomes" id="UP000281431">
    <property type="component" value="Unassembled WGS sequence"/>
</dbReference>
<reference evidence="2 3" key="1">
    <citation type="submission" date="2018-10" db="EMBL/GenBank/DDBJ databases">
        <title>Natrarchaeobius chitinivorans gen. nov., sp. nov., and Natrarchaeobius haloalkaliphilus sp. nov., alkaliphilic, chitin-utilizing haloarchaea from hypersaline alkaline lakes.</title>
        <authorList>
            <person name="Sorokin D.Y."/>
            <person name="Elcheninov A.G."/>
            <person name="Kostrikina N.A."/>
            <person name="Bale N.J."/>
            <person name="Sinninghe Damste J.S."/>
            <person name="Khijniak T.V."/>
            <person name="Kublanov I.V."/>
            <person name="Toshchakov S.V."/>
        </authorList>
    </citation>
    <scope>NUCLEOTIDE SEQUENCE [LARGE SCALE GENOMIC DNA]</scope>
    <source>
        <strain evidence="2 3">AArcht7</strain>
    </source>
</reference>
<feature type="compositionally biased region" description="Basic and acidic residues" evidence="1">
    <location>
        <begin position="22"/>
        <end position="37"/>
    </location>
</feature>
<proteinExistence type="predicted"/>